<keyword evidence="2" id="KW-1185">Reference proteome</keyword>
<name>A0ACC1HIK5_9FUNG</name>
<evidence type="ECO:0000313" key="2">
    <source>
        <dbReference type="Proteomes" id="UP001145114"/>
    </source>
</evidence>
<dbReference type="Proteomes" id="UP001145114">
    <property type="component" value="Unassembled WGS sequence"/>
</dbReference>
<organism evidence="1 2">
    <name type="scientific">Spiromyces aspiralis</name>
    <dbReference type="NCBI Taxonomy" id="68401"/>
    <lineage>
        <taxon>Eukaryota</taxon>
        <taxon>Fungi</taxon>
        <taxon>Fungi incertae sedis</taxon>
        <taxon>Zoopagomycota</taxon>
        <taxon>Kickxellomycotina</taxon>
        <taxon>Kickxellomycetes</taxon>
        <taxon>Kickxellales</taxon>
        <taxon>Kickxellaceae</taxon>
        <taxon>Spiromyces</taxon>
    </lineage>
</organism>
<protein>
    <submittedName>
        <fullName evidence="1">Uncharacterized protein</fullName>
    </submittedName>
</protein>
<gene>
    <name evidence="1" type="ORF">EV182_000045</name>
</gene>
<reference evidence="1" key="1">
    <citation type="submission" date="2022-06" db="EMBL/GenBank/DDBJ databases">
        <title>Phylogenomic reconstructions and comparative analyses of Kickxellomycotina fungi.</title>
        <authorList>
            <person name="Reynolds N.K."/>
            <person name="Stajich J.E."/>
            <person name="Barry K."/>
            <person name="Grigoriev I.V."/>
            <person name="Crous P."/>
            <person name="Smith M.E."/>
        </authorList>
    </citation>
    <scope>NUCLEOTIDE SEQUENCE</scope>
    <source>
        <strain evidence="1">RSA 2271</strain>
    </source>
</reference>
<comment type="caution">
    <text evidence="1">The sequence shown here is derived from an EMBL/GenBank/DDBJ whole genome shotgun (WGS) entry which is preliminary data.</text>
</comment>
<dbReference type="EMBL" id="JAMZIH010005143">
    <property type="protein sequence ID" value="KAJ1676052.1"/>
    <property type="molecule type" value="Genomic_DNA"/>
</dbReference>
<evidence type="ECO:0000313" key="1">
    <source>
        <dbReference type="EMBL" id="KAJ1676052.1"/>
    </source>
</evidence>
<accession>A0ACC1HIK5</accession>
<proteinExistence type="predicted"/>
<sequence>MYSTSSSGTTPRAKPRGSLAALGFSKDSGLATGEASVGSGYSSVRLSTATASIRRSVLSMLSGHSDDAIVLDVGNWAIRAGFAGDSRPACIVRVCPSVRFGCVSCEGEDKLRVIWSGNEGISEAPWVADDPDRLESLLCHVLSEIYSRHLLTDSKVRKVIVVESPLLSIPFKRALARAILDYMRVPAITWFPASAMSLLTTGSTTGLVIDCGHTETTVVPVFEGTPLFSYMASTPLAGKALRDTLRGLLLAHATYRIVGRSISASQSGRQQGQQALHPSLLTPELLQRIQTTLLVACPWSPQYSSHELFDEDSINEWYQTNSNVSTLTISTRLTTDIALRVLSRDQLSLISASDLSSLRAKVTIPGWVRDRAVDTLFNGDTVGDRPGIIPTALEAIARSPVDIRRRLVGTLVVVGGAADMPQFRVAVLQKLVRLLRNDPRWKALADDVKLAEENTDGSGYLFQPSLRPWVGGSLAGSARIEGLHSSTSSGAGGQQSSAVPDWSYPVTSAATNATTV</sequence>